<gene>
    <name evidence="7" type="ORF">B0T16DRAFT_417712</name>
</gene>
<dbReference type="PROSITE" id="PS51683">
    <property type="entry name" value="SAM_OMT_II"/>
    <property type="match status" value="1"/>
</dbReference>
<keyword evidence="2" id="KW-0808">Transferase</keyword>
<protein>
    <submittedName>
        <fullName evidence="7">S-adenosyl-L-methionine-dependent methyltransferase</fullName>
    </submittedName>
</protein>
<dbReference type="InterPro" id="IPR029063">
    <property type="entry name" value="SAM-dependent_MTases_sf"/>
</dbReference>
<name>A0AA39Y3L0_9PEZI</name>
<keyword evidence="8" id="KW-1185">Reference proteome</keyword>
<feature type="active site" description="Proton acceptor" evidence="4">
    <location>
        <position position="252"/>
    </location>
</feature>
<proteinExistence type="predicted"/>
<evidence type="ECO:0000313" key="8">
    <source>
        <dbReference type="Proteomes" id="UP001174936"/>
    </source>
</evidence>
<dbReference type="Pfam" id="PF00891">
    <property type="entry name" value="Methyltransf_2"/>
    <property type="match status" value="1"/>
</dbReference>
<dbReference type="SUPFAM" id="SSF46785">
    <property type="entry name" value="Winged helix' DNA-binding domain"/>
    <property type="match status" value="1"/>
</dbReference>
<keyword evidence="3" id="KW-0949">S-adenosyl-L-methionine</keyword>
<evidence type="ECO:0000259" key="5">
    <source>
        <dbReference type="Pfam" id="PF00891"/>
    </source>
</evidence>
<evidence type="ECO:0000256" key="3">
    <source>
        <dbReference type="ARBA" id="ARBA00022691"/>
    </source>
</evidence>
<dbReference type="InterPro" id="IPR016461">
    <property type="entry name" value="COMT-like"/>
</dbReference>
<dbReference type="PANTHER" id="PTHR43712">
    <property type="entry name" value="PUTATIVE (AFU_ORTHOLOGUE AFUA_4G14580)-RELATED"/>
    <property type="match status" value="1"/>
</dbReference>
<dbReference type="InterPro" id="IPR012967">
    <property type="entry name" value="COMT_dimerisation"/>
</dbReference>
<dbReference type="Gene3D" id="1.10.10.10">
    <property type="entry name" value="Winged helix-like DNA-binding domain superfamily/Winged helix DNA-binding domain"/>
    <property type="match status" value="1"/>
</dbReference>
<evidence type="ECO:0000256" key="2">
    <source>
        <dbReference type="ARBA" id="ARBA00022679"/>
    </source>
</evidence>
<dbReference type="GO" id="GO:0032259">
    <property type="term" value="P:methylation"/>
    <property type="evidence" value="ECO:0007669"/>
    <property type="project" value="UniProtKB-KW"/>
</dbReference>
<evidence type="ECO:0000259" key="6">
    <source>
        <dbReference type="Pfam" id="PF08100"/>
    </source>
</evidence>
<comment type="caution">
    <text evidence="7">The sequence shown here is derived from an EMBL/GenBank/DDBJ whole genome shotgun (WGS) entry which is preliminary data.</text>
</comment>
<dbReference type="EMBL" id="JAULSV010000005">
    <property type="protein sequence ID" value="KAK0644471.1"/>
    <property type="molecule type" value="Genomic_DNA"/>
</dbReference>
<keyword evidence="1 7" id="KW-0489">Methyltransferase</keyword>
<dbReference type="Pfam" id="PF08100">
    <property type="entry name" value="Dimerisation"/>
    <property type="match status" value="1"/>
</dbReference>
<evidence type="ECO:0000256" key="4">
    <source>
        <dbReference type="PIRSR" id="PIRSR005739-1"/>
    </source>
</evidence>
<feature type="domain" description="O-methyltransferase C-terminal" evidence="5">
    <location>
        <begin position="180"/>
        <end position="323"/>
    </location>
</feature>
<dbReference type="Proteomes" id="UP001174936">
    <property type="component" value="Unassembled WGS sequence"/>
</dbReference>
<evidence type="ECO:0000313" key="7">
    <source>
        <dbReference type="EMBL" id="KAK0644471.1"/>
    </source>
</evidence>
<feature type="domain" description="O-methyltransferase dimerisation" evidence="6">
    <location>
        <begin position="9"/>
        <end position="74"/>
    </location>
</feature>
<dbReference type="GO" id="GO:0008171">
    <property type="term" value="F:O-methyltransferase activity"/>
    <property type="evidence" value="ECO:0007669"/>
    <property type="project" value="InterPro"/>
</dbReference>
<organism evidence="7 8">
    <name type="scientific">Cercophora newfieldiana</name>
    <dbReference type="NCBI Taxonomy" id="92897"/>
    <lineage>
        <taxon>Eukaryota</taxon>
        <taxon>Fungi</taxon>
        <taxon>Dikarya</taxon>
        <taxon>Ascomycota</taxon>
        <taxon>Pezizomycotina</taxon>
        <taxon>Sordariomycetes</taxon>
        <taxon>Sordariomycetidae</taxon>
        <taxon>Sordariales</taxon>
        <taxon>Lasiosphaeriaceae</taxon>
        <taxon>Cercophora</taxon>
    </lineage>
</organism>
<dbReference type="AlphaFoldDB" id="A0AA39Y3L0"/>
<reference evidence="7" key="1">
    <citation type="submission" date="2023-06" db="EMBL/GenBank/DDBJ databases">
        <title>Genome-scale phylogeny and comparative genomics of the fungal order Sordariales.</title>
        <authorList>
            <consortium name="Lawrence Berkeley National Laboratory"/>
            <person name="Hensen N."/>
            <person name="Bonometti L."/>
            <person name="Westerberg I."/>
            <person name="Brannstrom I.O."/>
            <person name="Guillou S."/>
            <person name="Cros-Aarteil S."/>
            <person name="Calhoun S."/>
            <person name="Haridas S."/>
            <person name="Kuo A."/>
            <person name="Mondo S."/>
            <person name="Pangilinan J."/>
            <person name="Riley R."/>
            <person name="Labutti K."/>
            <person name="Andreopoulos B."/>
            <person name="Lipzen A."/>
            <person name="Chen C."/>
            <person name="Yanf M."/>
            <person name="Daum C."/>
            <person name="Ng V."/>
            <person name="Clum A."/>
            <person name="Steindorff A."/>
            <person name="Ohm R."/>
            <person name="Martin F."/>
            <person name="Silar P."/>
            <person name="Natvig D."/>
            <person name="Lalanne C."/>
            <person name="Gautier V."/>
            <person name="Ament-Velasquez S.L."/>
            <person name="Kruys A."/>
            <person name="Hutchinson M.I."/>
            <person name="Powell A.J."/>
            <person name="Barry K."/>
            <person name="Miller A.N."/>
            <person name="Grigoriev I.V."/>
            <person name="Debuchy R."/>
            <person name="Gladieux P."/>
            <person name="Thoren M.H."/>
            <person name="Johannesson H."/>
        </authorList>
    </citation>
    <scope>NUCLEOTIDE SEQUENCE</scope>
    <source>
        <strain evidence="7">SMH2532-1</strain>
    </source>
</reference>
<dbReference type="PANTHER" id="PTHR43712:SF1">
    <property type="entry name" value="HYPOTHETICAL O-METHYLTRANSFERASE (EUROFUNG)-RELATED"/>
    <property type="match status" value="1"/>
</dbReference>
<dbReference type="InterPro" id="IPR036388">
    <property type="entry name" value="WH-like_DNA-bd_sf"/>
</dbReference>
<accession>A0AA39Y3L0</accession>
<dbReference type="InterPro" id="IPR036390">
    <property type="entry name" value="WH_DNA-bd_sf"/>
</dbReference>
<dbReference type="Gene3D" id="3.40.50.150">
    <property type="entry name" value="Vaccinia Virus protein VP39"/>
    <property type="match status" value="1"/>
</dbReference>
<evidence type="ECO:0000256" key="1">
    <source>
        <dbReference type="ARBA" id="ARBA00022603"/>
    </source>
</evidence>
<dbReference type="InterPro" id="IPR001077">
    <property type="entry name" value="COMT_C"/>
</dbReference>
<dbReference type="PIRSF" id="PIRSF005739">
    <property type="entry name" value="O-mtase"/>
    <property type="match status" value="1"/>
</dbReference>
<sequence>MTLFGIRMGVDLGIFRKLVEQNGVPISATELAAKCGAEELLLFRIMRIITGTGYAAESGEREYVATPLSHAMLVPHVEAFAIHSLDHGGRVVGRTPDYFKERGYSSPTDALRCPFQFTMGLADDVHFFDWLHADAERTEAFNVAMMGSRGGRRSWFEWYPVAERLLAPFQKFVDNDDSVFLVDMGSGKGHHLEALIKKFPTTANHLVLQDLPPTISALPDTLHAGIRPMVHDIFTPQCVPGALAYYTHFVMHDFTDDKCREMLRAVAAVMTPGYSRLLINEAVIPEKGCPPWFAAADITMMVLLASIQRSRRHWVELVESAGLKVVQVWVSPDPGDAEGVIEAMVDSDADS</sequence>
<dbReference type="SUPFAM" id="SSF53335">
    <property type="entry name" value="S-adenosyl-L-methionine-dependent methyltransferases"/>
    <property type="match status" value="1"/>
</dbReference>